<dbReference type="SUPFAM" id="SSF47413">
    <property type="entry name" value="lambda repressor-like DNA-binding domains"/>
    <property type="match status" value="1"/>
</dbReference>
<keyword evidence="1" id="KW-0238">DNA-binding</keyword>
<dbReference type="PANTHER" id="PTHR46558">
    <property type="entry name" value="TRACRIPTIONAL REGULATORY PROTEIN-RELATED-RELATED"/>
    <property type="match status" value="1"/>
</dbReference>
<gene>
    <name evidence="3" type="ORF">FYJ39_06375</name>
</gene>
<accession>A0A7X2TBU5</accession>
<evidence type="ECO:0000259" key="2">
    <source>
        <dbReference type="PROSITE" id="PS50943"/>
    </source>
</evidence>
<proteinExistence type="predicted"/>
<dbReference type="AlphaFoldDB" id="A0A7X2TBU5"/>
<reference evidence="3 4" key="1">
    <citation type="submission" date="2019-08" db="EMBL/GenBank/DDBJ databases">
        <title>In-depth cultivation of the pig gut microbiome towards novel bacterial diversity and tailored functional studies.</title>
        <authorList>
            <person name="Wylensek D."/>
            <person name="Hitch T.C.A."/>
            <person name="Clavel T."/>
        </authorList>
    </citation>
    <scope>NUCLEOTIDE SEQUENCE [LARGE SCALE GENOMIC DNA]</scope>
    <source>
        <strain evidence="3 4">WCA-389-WT-23D1</strain>
    </source>
</reference>
<dbReference type="Gene3D" id="1.10.260.40">
    <property type="entry name" value="lambda repressor-like DNA-binding domains"/>
    <property type="match status" value="1"/>
</dbReference>
<dbReference type="GO" id="GO:0003677">
    <property type="term" value="F:DNA binding"/>
    <property type="evidence" value="ECO:0007669"/>
    <property type="project" value="UniProtKB-KW"/>
</dbReference>
<evidence type="ECO:0000256" key="1">
    <source>
        <dbReference type="ARBA" id="ARBA00023125"/>
    </source>
</evidence>
<comment type="caution">
    <text evidence="3">The sequence shown here is derived from an EMBL/GenBank/DDBJ whole genome shotgun (WGS) entry which is preliminary data.</text>
</comment>
<name>A0A7X2TBU5_9CLOT</name>
<feature type="domain" description="HTH cro/C1-type" evidence="2">
    <location>
        <begin position="29"/>
        <end position="83"/>
    </location>
</feature>
<dbReference type="SMART" id="SM00530">
    <property type="entry name" value="HTH_XRE"/>
    <property type="match status" value="1"/>
</dbReference>
<evidence type="ECO:0000313" key="3">
    <source>
        <dbReference type="EMBL" id="MSS36202.1"/>
    </source>
</evidence>
<keyword evidence="4" id="KW-1185">Reference proteome</keyword>
<sequence length="111" mass="12743">MKRLSVLKLTNEMEIYAMHYNALNTGKRIQKLRKDKGLTQEQLAERLNLSTVHMAKIETGQRSCSLDVLTEFAMFFNASLDYLVLGKITEKELRGELEVAIHTLESLRDSL</sequence>
<dbReference type="PANTHER" id="PTHR46558:SF11">
    <property type="entry name" value="HTH-TYPE TRANSCRIPTIONAL REGULATOR XRE"/>
    <property type="match status" value="1"/>
</dbReference>
<dbReference type="InterPro" id="IPR001387">
    <property type="entry name" value="Cro/C1-type_HTH"/>
</dbReference>
<dbReference type="Proteomes" id="UP000429958">
    <property type="component" value="Unassembled WGS sequence"/>
</dbReference>
<dbReference type="EMBL" id="VUMD01000004">
    <property type="protein sequence ID" value="MSS36202.1"/>
    <property type="molecule type" value="Genomic_DNA"/>
</dbReference>
<organism evidence="3 4">
    <name type="scientific">Clostridium porci</name>
    <dbReference type="NCBI Taxonomy" id="2605778"/>
    <lineage>
        <taxon>Bacteria</taxon>
        <taxon>Bacillati</taxon>
        <taxon>Bacillota</taxon>
        <taxon>Clostridia</taxon>
        <taxon>Eubacteriales</taxon>
        <taxon>Clostridiaceae</taxon>
        <taxon>Clostridium</taxon>
    </lineage>
</organism>
<evidence type="ECO:0000313" key="4">
    <source>
        <dbReference type="Proteomes" id="UP000429958"/>
    </source>
</evidence>
<dbReference type="InterPro" id="IPR010982">
    <property type="entry name" value="Lambda_DNA-bd_dom_sf"/>
</dbReference>
<dbReference type="PROSITE" id="PS50943">
    <property type="entry name" value="HTH_CROC1"/>
    <property type="match status" value="1"/>
</dbReference>
<protein>
    <submittedName>
        <fullName evidence="3">Helix-turn-helix transcriptional regulator</fullName>
    </submittedName>
</protein>
<dbReference type="CDD" id="cd00093">
    <property type="entry name" value="HTH_XRE"/>
    <property type="match status" value="1"/>
</dbReference>
<dbReference type="Pfam" id="PF01381">
    <property type="entry name" value="HTH_3"/>
    <property type="match status" value="1"/>
</dbReference>